<accession>A0AAE0NV79</accession>
<evidence type="ECO:0000313" key="2">
    <source>
        <dbReference type="EMBL" id="KAK3388316.1"/>
    </source>
</evidence>
<reference evidence="2" key="1">
    <citation type="journal article" date="2023" name="Mol. Phylogenet. Evol.">
        <title>Genome-scale phylogeny and comparative genomics of the fungal order Sordariales.</title>
        <authorList>
            <person name="Hensen N."/>
            <person name="Bonometti L."/>
            <person name="Westerberg I."/>
            <person name="Brannstrom I.O."/>
            <person name="Guillou S."/>
            <person name="Cros-Aarteil S."/>
            <person name="Calhoun S."/>
            <person name="Haridas S."/>
            <person name="Kuo A."/>
            <person name="Mondo S."/>
            <person name="Pangilinan J."/>
            <person name="Riley R."/>
            <person name="LaButti K."/>
            <person name="Andreopoulos B."/>
            <person name="Lipzen A."/>
            <person name="Chen C."/>
            <person name="Yan M."/>
            <person name="Daum C."/>
            <person name="Ng V."/>
            <person name="Clum A."/>
            <person name="Steindorff A."/>
            <person name="Ohm R.A."/>
            <person name="Martin F."/>
            <person name="Silar P."/>
            <person name="Natvig D.O."/>
            <person name="Lalanne C."/>
            <person name="Gautier V."/>
            <person name="Ament-Velasquez S.L."/>
            <person name="Kruys A."/>
            <person name="Hutchinson M.I."/>
            <person name="Powell A.J."/>
            <person name="Barry K."/>
            <person name="Miller A.N."/>
            <person name="Grigoriev I.V."/>
            <person name="Debuchy R."/>
            <person name="Gladieux P."/>
            <person name="Hiltunen Thoren M."/>
            <person name="Johannesson H."/>
        </authorList>
    </citation>
    <scope>NUCLEOTIDE SEQUENCE</scope>
    <source>
        <strain evidence="2">FGSC 1904</strain>
    </source>
</reference>
<proteinExistence type="predicted"/>
<dbReference type="Proteomes" id="UP001281003">
    <property type="component" value="Unassembled WGS sequence"/>
</dbReference>
<gene>
    <name evidence="2" type="ORF">B0T20DRAFT_484429</name>
</gene>
<keyword evidence="3" id="KW-1185">Reference proteome</keyword>
<sequence>MVNNDAEKSKELRAIESFKRCLTKDCWAYPCWQAELSEALRSLAFKYEELSPLDDTTRGVYDGMGWHNYFILSLQKLMRGMPSDRANLNKALKVLRSDEAAAEKQDLEAEDVMEHVGEAENESILIGSYGVDTNGSITVTISDDTKTSSYGFPDCGSALVDVKIYQKHSNAPAL</sequence>
<protein>
    <submittedName>
        <fullName evidence="2">Uncharacterized protein</fullName>
    </submittedName>
</protein>
<comment type="caution">
    <text evidence="2">The sequence shown here is derived from an EMBL/GenBank/DDBJ whole genome shotgun (WGS) entry which is preliminary data.</text>
</comment>
<feature type="coiled-coil region" evidence="1">
    <location>
        <begin position="85"/>
        <end position="122"/>
    </location>
</feature>
<dbReference type="EMBL" id="JAUTDP010000016">
    <property type="protein sequence ID" value="KAK3388316.1"/>
    <property type="molecule type" value="Genomic_DNA"/>
</dbReference>
<reference evidence="2" key="2">
    <citation type="submission" date="2023-07" db="EMBL/GenBank/DDBJ databases">
        <authorList>
            <consortium name="Lawrence Berkeley National Laboratory"/>
            <person name="Haridas S."/>
            <person name="Hensen N."/>
            <person name="Bonometti L."/>
            <person name="Westerberg I."/>
            <person name="Brannstrom I.O."/>
            <person name="Guillou S."/>
            <person name="Cros-Aarteil S."/>
            <person name="Calhoun S."/>
            <person name="Kuo A."/>
            <person name="Mondo S."/>
            <person name="Pangilinan J."/>
            <person name="Riley R."/>
            <person name="LaButti K."/>
            <person name="Andreopoulos B."/>
            <person name="Lipzen A."/>
            <person name="Chen C."/>
            <person name="Yanf M."/>
            <person name="Daum C."/>
            <person name="Ng V."/>
            <person name="Clum A."/>
            <person name="Steindorff A."/>
            <person name="Ohm R."/>
            <person name="Martin F."/>
            <person name="Silar P."/>
            <person name="Natvig D."/>
            <person name="Lalanne C."/>
            <person name="Gautier V."/>
            <person name="Ament-velasquez S.L."/>
            <person name="Kruys A."/>
            <person name="Hutchinson M.I."/>
            <person name="Powell A.J."/>
            <person name="Barry K."/>
            <person name="Miller A.N."/>
            <person name="Grigoriev I.V."/>
            <person name="Debuchy R."/>
            <person name="Gladieux P."/>
            <person name="Thoren M.H."/>
            <person name="Johannesson H."/>
        </authorList>
    </citation>
    <scope>NUCLEOTIDE SEQUENCE</scope>
    <source>
        <strain evidence="2">FGSC 1904</strain>
    </source>
</reference>
<dbReference type="AlphaFoldDB" id="A0AAE0NV79"/>
<organism evidence="2 3">
    <name type="scientific">Sordaria brevicollis</name>
    <dbReference type="NCBI Taxonomy" id="83679"/>
    <lineage>
        <taxon>Eukaryota</taxon>
        <taxon>Fungi</taxon>
        <taxon>Dikarya</taxon>
        <taxon>Ascomycota</taxon>
        <taxon>Pezizomycotina</taxon>
        <taxon>Sordariomycetes</taxon>
        <taxon>Sordariomycetidae</taxon>
        <taxon>Sordariales</taxon>
        <taxon>Sordariaceae</taxon>
        <taxon>Sordaria</taxon>
    </lineage>
</organism>
<evidence type="ECO:0000313" key="3">
    <source>
        <dbReference type="Proteomes" id="UP001281003"/>
    </source>
</evidence>
<evidence type="ECO:0000256" key="1">
    <source>
        <dbReference type="SAM" id="Coils"/>
    </source>
</evidence>
<name>A0AAE0NV79_SORBR</name>
<keyword evidence="1" id="KW-0175">Coiled coil</keyword>